<proteinExistence type="predicted"/>
<dbReference type="EMBL" id="CDQK01000002">
    <property type="protein sequence ID" value="CEP22007.1"/>
    <property type="molecule type" value="Genomic_DNA"/>
</dbReference>
<evidence type="ECO:0000313" key="3">
    <source>
        <dbReference type="Proteomes" id="UP000038830"/>
    </source>
</evidence>
<evidence type="ECO:0000256" key="1">
    <source>
        <dbReference type="SAM" id="Phobius"/>
    </source>
</evidence>
<feature type="transmembrane region" description="Helical" evidence="1">
    <location>
        <begin position="72"/>
        <end position="94"/>
    </location>
</feature>
<dbReference type="Proteomes" id="UP000038830">
    <property type="component" value="Unassembled WGS sequence"/>
</dbReference>
<organism evidence="2 3">
    <name type="scientific">Cyberlindnera jadinii (strain ATCC 18201 / CBS 1600 / BCRC 20928 / JCM 3617 / NBRC 0987 / NRRL Y-1542)</name>
    <name type="common">Torula yeast</name>
    <name type="synonym">Candida utilis</name>
    <dbReference type="NCBI Taxonomy" id="983966"/>
    <lineage>
        <taxon>Eukaryota</taxon>
        <taxon>Fungi</taxon>
        <taxon>Dikarya</taxon>
        <taxon>Ascomycota</taxon>
        <taxon>Saccharomycotina</taxon>
        <taxon>Saccharomycetes</taxon>
        <taxon>Phaffomycetales</taxon>
        <taxon>Phaffomycetaceae</taxon>
        <taxon>Cyberlindnera</taxon>
    </lineage>
</organism>
<feature type="transmembrane region" description="Helical" evidence="1">
    <location>
        <begin position="100"/>
        <end position="125"/>
    </location>
</feature>
<protein>
    <submittedName>
        <fullName evidence="2">Uncharacterized protein</fullName>
    </submittedName>
</protein>
<gene>
    <name evidence="2" type="ORF">BN1211_2264</name>
</gene>
<accession>A0A0H5C2Z2</accession>
<keyword evidence="1" id="KW-0812">Transmembrane</keyword>
<dbReference type="AlphaFoldDB" id="A0A0H5C2Z2"/>
<name>A0A0H5C2Z2_CYBJN</name>
<sequence>MVLQFAEVIVFNVKFMIMNTNVNFSNSNKTFDIDHWLPKIFEKLDLLVLYKLSRGVYGYGKLSRQQLSIQPIFVLCMVSFVVSETAVAFHGLVYTKLSKVFANIMMSLLGVMRYSLWVPTLFLIFENSDITFKGIFNPVHANKYFLTRRVLFLVPLALEFISSVGSNLVTNIMMGDDHFQGGDFRAHQFAWDDIRSTFLVTMLYHMEDFAQVAVQWLLLYIWVWKPTKIDLAEQEASTAAELDDMMIGAGNSKLA</sequence>
<reference evidence="3" key="1">
    <citation type="journal article" date="2015" name="J. Biotechnol.">
        <title>The structure of the Cyberlindnera jadinii genome and its relation to Candida utilis analyzed by the occurrence of single nucleotide polymorphisms.</title>
        <authorList>
            <person name="Rupp O."/>
            <person name="Brinkrolf K."/>
            <person name="Buerth C."/>
            <person name="Kunigo M."/>
            <person name="Schneider J."/>
            <person name="Jaenicke S."/>
            <person name="Goesmann A."/>
            <person name="Puehler A."/>
            <person name="Jaeger K.-E."/>
            <person name="Ernst J.F."/>
        </authorList>
    </citation>
    <scope>NUCLEOTIDE SEQUENCE [LARGE SCALE GENOMIC DNA]</scope>
    <source>
        <strain evidence="3">ATCC 18201 / CBS 1600 / BCRC 20928 / JCM 3617 / NBRC 0987 / NRRL Y-1542</strain>
    </source>
</reference>
<keyword evidence="1" id="KW-0472">Membrane</keyword>
<evidence type="ECO:0000313" key="2">
    <source>
        <dbReference type="EMBL" id="CEP22007.1"/>
    </source>
</evidence>
<keyword evidence="1" id="KW-1133">Transmembrane helix</keyword>